<evidence type="ECO:0000313" key="5">
    <source>
        <dbReference type="Proteomes" id="UP001595843"/>
    </source>
</evidence>
<keyword evidence="2" id="KW-0479">Metal-binding</keyword>
<dbReference type="EC" id="3.1.4.-" evidence="2"/>
<dbReference type="SUPFAM" id="SSF56300">
    <property type="entry name" value="Metallo-dependent phosphatases"/>
    <property type="match status" value="1"/>
</dbReference>
<dbReference type="Proteomes" id="UP001595843">
    <property type="component" value="Unassembled WGS sequence"/>
</dbReference>
<dbReference type="Pfam" id="PF12850">
    <property type="entry name" value="Metallophos_2"/>
    <property type="match status" value="1"/>
</dbReference>
<dbReference type="NCBIfam" id="TIGR00040">
    <property type="entry name" value="yfcE"/>
    <property type="match status" value="1"/>
</dbReference>
<protein>
    <recommendedName>
        <fullName evidence="2">Phosphoesterase</fullName>
        <ecNumber evidence="2">3.1.4.-</ecNumber>
    </recommendedName>
</protein>
<dbReference type="InterPro" id="IPR024654">
    <property type="entry name" value="Calcineurin-like_PHP_lpxH"/>
</dbReference>
<name>A0ABV8JKV4_9BACL</name>
<comment type="cofactor">
    <cofactor evidence="2">
        <name>a divalent metal cation</name>
        <dbReference type="ChEBI" id="CHEBI:60240"/>
    </cofactor>
</comment>
<sequence length="169" mass="19060">MRILIISDSHGEARLLREIVDRVNADHVIHCGDFTTDRNELPNVPMTVVRGNCDWEEVPEEDLWQVGQARFFVTHGHRYQVKSTLLPMRYRAEEAGAQIACFGHSHFPVCEQDGPILLINPGSISSPRGYPVPTYAVLETGEENRAEVAFYTTQGTPVHDRGGTFRWGE</sequence>
<dbReference type="InterPro" id="IPR000979">
    <property type="entry name" value="Phosphodiesterase_MJ0936/Vps29"/>
</dbReference>
<dbReference type="PANTHER" id="PTHR11124">
    <property type="entry name" value="VACUOLAR SORTING PROTEIN VPS29"/>
    <property type="match status" value="1"/>
</dbReference>
<dbReference type="InterPro" id="IPR029052">
    <property type="entry name" value="Metallo-depent_PP-like"/>
</dbReference>
<evidence type="ECO:0000259" key="3">
    <source>
        <dbReference type="Pfam" id="PF12850"/>
    </source>
</evidence>
<reference evidence="5" key="1">
    <citation type="journal article" date="2019" name="Int. J. Syst. Evol. Microbiol.">
        <title>The Global Catalogue of Microorganisms (GCM) 10K type strain sequencing project: providing services to taxonomists for standard genome sequencing and annotation.</title>
        <authorList>
            <consortium name="The Broad Institute Genomics Platform"/>
            <consortium name="The Broad Institute Genome Sequencing Center for Infectious Disease"/>
            <person name="Wu L."/>
            <person name="Ma J."/>
        </authorList>
    </citation>
    <scope>NUCLEOTIDE SEQUENCE [LARGE SCALE GENOMIC DNA]</scope>
    <source>
        <strain evidence="5">IBRC-M 10813</strain>
    </source>
</reference>
<dbReference type="CDD" id="cd00841">
    <property type="entry name" value="MPP_YfcE"/>
    <property type="match status" value="1"/>
</dbReference>
<dbReference type="RefSeq" id="WP_380706235.1">
    <property type="nucleotide sequence ID" value="NZ_JBHSAP010000018.1"/>
</dbReference>
<accession>A0ABV8JKV4</accession>
<evidence type="ECO:0000313" key="4">
    <source>
        <dbReference type="EMBL" id="MFC4078430.1"/>
    </source>
</evidence>
<gene>
    <name evidence="4" type="ORF">ACFOUO_16655</name>
</gene>
<dbReference type="Gene3D" id="3.60.21.10">
    <property type="match status" value="1"/>
</dbReference>
<comment type="similarity">
    <text evidence="1 2">Belongs to the metallophosphoesterase superfamily. YfcE family.</text>
</comment>
<feature type="domain" description="Calcineurin-like phosphoesterase" evidence="3">
    <location>
        <begin position="1"/>
        <end position="141"/>
    </location>
</feature>
<dbReference type="InterPro" id="IPR041802">
    <property type="entry name" value="MPP_YfcE"/>
</dbReference>
<comment type="caution">
    <text evidence="4">The sequence shown here is derived from an EMBL/GenBank/DDBJ whole genome shotgun (WGS) entry which is preliminary data.</text>
</comment>
<evidence type="ECO:0000256" key="2">
    <source>
        <dbReference type="RuleBase" id="RU362039"/>
    </source>
</evidence>
<proteinExistence type="inferred from homology"/>
<dbReference type="EMBL" id="JBHSAP010000018">
    <property type="protein sequence ID" value="MFC4078430.1"/>
    <property type="molecule type" value="Genomic_DNA"/>
</dbReference>
<evidence type="ECO:0000256" key="1">
    <source>
        <dbReference type="ARBA" id="ARBA00008950"/>
    </source>
</evidence>
<keyword evidence="5" id="KW-1185">Reference proteome</keyword>
<organism evidence="4 5">
    <name type="scientific">Salinithrix halophila</name>
    <dbReference type="NCBI Taxonomy" id="1485204"/>
    <lineage>
        <taxon>Bacteria</taxon>
        <taxon>Bacillati</taxon>
        <taxon>Bacillota</taxon>
        <taxon>Bacilli</taxon>
        <taxon>Bacillales</taxon>
        <taxon>Thermoactinomycetaceae</taxon>
        <taxon>Salinithrix</taxon>
    </lineage>
</organism>